<evidence type="ECO:0000313" key="16">
    <source>
        <dbReference type="EMBL" id="SFB01197.1"/>
    </source>
</evidence>
<comment type="similarity">
    <text evidence="11 12">Belongs to the TonB-dependent receptor family.</text>
</comment>
<dbReference type="GO" id="GO:0006826">
    <property type="term" value="P:iron ion transport"/>
    <property type="evidence" value="ECO:0007669"/>
    <property type="project" value="UniProtKB-KW"/>
</dbReference>
<dbReference type="Proteomes" id="UP000198790">
    <property type="component" value="Unassembled WGS sequence"/>
</dbReference>
<dbReference type="STRING" id="237018.SAMN04489723_103229"/>
<evidence type="ECO:0000256" key="5">
    <source>
        <dbReference type="ARBA" id="ARBA00022692"/>
    </source>
</evidence>
<dbReference type="PANTHER" id="PTHR32552">
    <property type="entry name" value="FERRICHROME IRON RECEPTOR-RELATED"/>
    <property type="match status" value="1"/>
</dbReference>
<evidence type="ECO:0000256" key="3">
    <source>
        <dbReference type="ARBA" id="ARBA00022452"/>
    </source>
</evidence>
<feature type="chain" id="PRO_5011795586" evidence="13">
    <location>
        <begin position="28"/>
        <end position="718"/>
    </location>
</feature>
<keyword evidence="9 11" id="KW-0472">Membrane</keyword>
<feature type="domain" description="TonB-dependent receptor-like beta-barrel" evidence="14">
    <location>
        <begin position="223"/>
        <end position="687"/>
    </location>
</feature>
<evidence type="ECO:0000256" key="2">
    <source>
        <dbReference type="ARBA" id="ARBA00022448"/>
    </source>
</evidence>
<dbReference type="GO" id="GO:0009279">
    <property type="term" value="C:cell outer membrane"/>
    <property type="evidence" value="ECO:0007669"/>
    <property type="project" value="UniProtKB-SubCell"/>
</dbReference>
<evidence type="ECO:0000256" key="7">
    <source>
        <dbReference type="ARBA" id="ARBA00023065"/>
    </source>
</evidence>
<evidence type="ECO:0000256" key="12">
    <source>
        <dbReference type="RuleBase" id="RU003357"/>
    </source>
</evidence>
<keyword evidence="17" id="KW-1185">Reference proteome</keyword>
<proteinExistence type="inferred from homology"/>
<keyword evidence="8 12" id="KW-0798">TonB box</keyword>
<dbReference type="RefSeq" id="WP_092895153.1">
    <property type="nucleotide sequence ID" value="NZ_FOKK01000003.1"/>
</dbReference>
<accession>A0A1I0XKH1</accession>
<dbReference type="InterPro" id="IPR000531">
    <property type="entry name" value="Beta-barrel_TonB"/>
</dbReference>
<keyword evidence="5 11" id="KW-0812">Transmembrane</keyword>
<dbReference type="Pfam" id="PF00593">
    <property type="entry name" value="TonB_dep_Rec_b-barrel"/>
    <property type="match status" value="1"/>
</dbReference>
<dbReference type="InterPro" id="IPR012910">
    <property type="entry name" value="Plug_dom"/>
</dbReference>
<organism evidence="16 17">
    <name type="scientific">Algoriphagus aquimarinus</name>
    <dbReference type="NCBI Taxonomy" id="237018"/>
    <lineage>
        <taxon>Bacteria</taxon>
        <taxon>Pseudomonadati</taxon>
        <taxon>Bacteroidota</taxon>
        <taxon>Cytophagia</taxon>
        <taxon>Cytophagales</taxon>
        <taxon>Cyclobacteriaceae</taxon>
        <taxon>Algoriphagus</taxon>
    </lineage>
</organism>
<protein>
    <submittedName>
        <fullName evidence="16">Iron complex outermembrane recepter protein</fullName>
    </submittedName>
</protein>
<dbReference type="InterPro" id="IPR036942">
    <property type="entry name" value="Beta-barrel_TonB_sf"/>
</dbReference>
<dbReference type="InterPro" id="IPR039426">
    <property type="entry name" value="TonB-dep_rcpt-like"/>
</dbReference>
<dbReference type="EMBL" id="FOKK01000003">
    <property type="protein sequence ID" value="SFB01197.1"/>
    <property type="molecule type" value="Genomic_DNA"/>
</dbReference>
<gene>
    <name evidence="16" type="ORF">SAMN04489723_103229</name>
</gene>
<dbReference type="SUPFAM" id="SSF56935">
    <property type="entry name" value="Porins"/>
    <property type="match status" value="1"/>
</dbReference>
<dbReference type="PANTHER" id="PTHR32552:SF81">
    <property type="entry name" value="TONB-DEPENDENT OUTER MEMBRANE RECEPTOR"/>
    <property type="match status" value="1"/>
</dbReference>
<feature type="signal peptide" evidence="13">
    <location>
        <begin position="1"/>
        <end position="27"/>
    </location>
</feature>
<keyword evidence="4" id="KW-0410">Iron transport</keyword>
<keyword evidence="13" id="KW-0732">Signal</keyword>
<keyword evidence="2 11" id="KW-0813">Transport</keyword>
<evidence type="ECO:0000256" key="4">
    <source>
        <dbReference type="ARBA" id="ARBA00022496"/>
    </source>
</evidence>
<comment type="subcellular location">
    <subcellularLocation>
        <location evidence="1 11">Cell outer membrane</location>
        <topology evidence="1 11">Multi-pass membrane protein</topology>
    </subcellularLocation>
</comment>
<keyword evidence="6" id="KW-0408">Iron</keyword>
<evidence type="ECO:0000259" key="14">
    <source>
        <dbReference type="Pfam" id="PF00593"/>
    </source>
</evidence>
<evidence type="ECO:0000256" key="11">
    <source>
        <dbReference type="PROSITE-ProRule" id="PRU01360"/>
    </source>
</evidence>
<evidence type="ECO:0000313" key="17">
    <source>
        <dbReference type="Proteomes" id="UP000198790"/>
    </source>
</evidence>
<evidence type="ECO:0000256" key="6">
    <source>
        <dbReference type="ARBA" id="ARBA00023004"/>
    </source>
</evidence>
<evidence type="ECO:0000256" key="8">
    <source>
        <dbReference type="ARBA" id="ARBA00023077"/>
    </source>
</evidence>
<dbReference type="Pfam" id="PF07715">
    <property type="entry name" value="Plug"/>
    <property type="match status" value="1"/>
</dbReference>
<dbReference type="AlphaFoldDB" id="A0A1I0XKH1"/>
<dbReference type="OrthoDB" id="9758472at2"/>
<feature type="domain" description="TonB-dependent receptor plug" evidence="15">
    <location>
        <begin position="52"/>
        <end position="155"/>
    </location>
</feature>
<evidence type="ECO:0000259" key="15">
    <source>
        <dbReference type="Pfam" id="PF07715"/>
    </source>
</evidence>
<keyword evidence="7" id="KW-0406">Ion transport</keyword>
<reference evidence="16 17" key="1">
    <citation type="submission" date="2016-10" db="EMBL/GenBank/DDBJ databases">
        <authorList>
            <person name="de Groot N.N."/>
        </authorList>
    </citation>
    <scope>NUCLEOTIDE SEQUENCE [LARGE SCALE GENOMIC DNA]</scope>
    <source>
        <strain evidence="16 17">DSM 23399</strain>
    </source>
</reference>
<evidence type="ECO:0000256" key="13">
    <source>
        <dbReference type="SAM" id="SignalP"/>
    </source>
</evidence>
<evidence type="ECO:0000256" key="1">
    <source>
        <dbReference type="ARBA" id="ARBA00004571"/>
    </source>
</evidence>
<name>A0A1I0XKH1_9BACT</name>
<sequence>MSIFNTQTLTKLFLFAGLSFATQISFAQTNDTIPETQLGEVMVTAQKETAALQKVPFSVSNIDDRKVEEMNLWQTKDLRGYIPNLYSSNPGDNRNVISIRGITTTSYEPAVATYVDGVNQFGLDTYFFLLNDVERIEVLRGPQGTLYGRNAMGGVMNVITKPKSDDLSGFIRTDIGNFGFSRIAAGLKTMVLPQKLYVGFSVLSDKLDGYYTNLYNDSDFDKQTNTLFAGNVNYLFAKNWEAILNFKSNSGRNRGPFSLAPDPDSAIENPFEVNQNATTEMVDNSQNISLVFKNTGPKFNFSSQTAYQNNYRYYKTPIDGDFSPIDGVSIVNDYGKNWNTVSVWTQEFRLASAEKGQKLNWQVGFFGFTSDAPTKQGVYFGDDAALIGSPISNFTTINTNIASGYGLAFFGQATYSLTDKLKLTAGLRSDYEKKELTVSQELDFGQGDPLVTQPDTLANASYNAISPKVALAYQLASTNEIYGSYSRGFRPGGLTQIGSDPSNPPLFSYDPEFSNNFEIGSKNYFFNRRVRANVSIFYSTISDVQIPALILPDAFIVTNNAGDLTSTGIEWEINTIPTNNLSIDWSFGYTHATYDNLMLPGESGQVDYAGNRQIFTPEFTSMVAAQWTPQFFNSNSLDWMLRGEWLYFGEQFFNLENTISQDAYQIANAKFGVVSDTMELTVWAKNIFDTTYIDYAYNFGPSHLGNPATFGLTAMYKF</sequence>
<dbReference type="Gene3D" id="2.40.170.20">
    <property type="entry name" value="TonB-dependent receptor, beta-barrel domain"/>
    <property type="match status" value="1"/>
</dbReference>
<dbReference type="PROSITE" id="PS52016">
    <property type="entry name" value="TONB_DEPENDENT_REC_3"/>
    <property type="match status" value="1"/>
</dbReference>
<keyword evidence="10 11" id="KW-0998">Cell outer membrane</keyword>
<evidence type="ECO:0000256" key="9">
    <source>
        <dbReference type="ARBA" id="ARBA00023136"/>
    </source>
</evidence>
<keyword evidence="3 11" id="KW-1134">Transmembrane beta strand</keyword>
<evidence type="ECO:0000256" key="10">
    <source>
        <dbReference type="ARBA" id="ARBA00023237"/>
    </source>
</evidence>